<dbReference type="Proteomes" id="UP000050794">
    <property type="component" value="Unassembled WGS sequence"/>
</dbReference>
<keyword evidence="2" id="KW-1185">Reference proteome</keyword>
<evidence type="ECO:0000313" key="3">
    <source>
        <dbReference type="WBParaSite" id="TCNE_0000214301-mRNA-1"/>
    </source>
</evidence>
<gene>
    <name evidence="1" type="ORF">TCNE_LOCUS2143</name>
</gene>
<sequence length="99" mass="9880">MEFAKEGWGAGTYAKIGTDGAGGTAAAAVAARAVEILTIGTARGVEVTCRPINAVGVTFFDGINTAAGGTAFGGPNPGVAPPLCPKIMFKFMLDLFNGS</sequence>
<dbReference type="AlphaFoldDB" id="A0A183U0X3"/>
<name>A0A183U0X3_TOXCA</name>
<reference evidence="1 2" key="2">
    <citation type="submission" date="2018-11" db="EMBL/GenBank/DDBJ databases">
        <authorList>
            <consortium name="Pathogen Informatics"/>
        </authorList>
    </citation>
    <scope>NUCLEOTIDE SEQUENCE [LARGE SCALE GENOMIC DNA]</scope>
</reference>
<reference evidence="3" key="1">
    <citation type="submission" date="2016-06" db="UniProtKB">
        <authorList>
            <consortium name="WormBaseParasite"/>
        </authorList>
    </citation>
    <scope>IDENTIFICATION</scope>
</reference>
<dbReference type="EMBL" id="UYWY01001984">
    <property type="protein sequence ID" value="VDM27543.1"/>
    <property type="molecule type" value="Genomic_DNA"/>
</dbReference>
<protein>
    <submittedName>
        <fullName evidence="3">Amidase domain-containing protein</fullName>
    </submittedName>
</protein>
<dbReference type="WBParaSite" id="TCNE_0000214301-mRNA-1">
    <property type="protein sequence ID" value="TCNE_0000214301-mRNA-1"/>
    <property type="gene ID" value="TCNE_0000214301"/>
</dbReference>
<accession>A0A183U0X3</accession>
<proteinExistence type="predicted"/>
<evidence type="ECO:0000313" key="1">
    <source>
        <dbReference type="EMBL" id="VDM27543.1"/>
    </source>
</evidence>
<organism evidence="2 3">
    <name type="scientific">Toxocara canis</name>
    <name type="common">Canine roundworm</name>
    <dbReference type="NCBI Taxonomy" id="6265"/>
    <lineage>
        <taxon>Eukaryota</taxon>
        <taxon>Metazoa</taxon>
        <taxon>Ecdysozoa</taxon>
        <taxon>Nematoda</taxon>
        <taxon>Chromadorea</taxon>
        <taxon>Rhabditida</taxon>
        <taxon>Spirurina</taxon>
        <taxon>Ascaridomorpha</taxon>
        <taxon>Ascaridoidea</taxon>
        <taxon>Toxocaridae</taxon>
        <taxon>Toxocara</taxon>
    </lineage>
</organism>
<evidence type="ECO:0000313" key="2">
    <source>
        <dbReference type="Proteomes" id="UP000050794"/>
    </source>
</evidence>